<evidence type="ECO:0000256" key="4">
    <source>
        <dbReference type="ARBA" id="ARBA00023157"/>
    </source>
</evidence>
<dbReference type="PROSITE" id="PS51352">
    <property type="entry name" value="THIOREDOXIN_2"/>
    <property type="match status" value="1"/>
</dbReference>
<accession>A0A1G8NPK6</accession>
<keyword evidence="2" id="KW-0732">Signal</keyword>
<dbReference type="Pfam" id="PF13462">
    <property type="entry name" value="Thioredoxin_4"/>
    <property type="match status" value="1"/>
</dbReference>
<comment type="similarity">
    <text evidence="1">Belongs to the thioredoxin family. DsbA subfamily.</text>
</comment>
<dbReference type="GO" id="GO:0016491">
    <property type="term" value="F:oxidoreductase activity"/>
    <property type="evidence" value="ECO:0007669"/>
    <property type="project" value="UniProtKB-KW"/>
</dbReference>
<keyword evidence="9" id="KW-1185">Reference proteome</keyword>
<feature type="domain" description="Thioredoxin" evidence="7">
    <location>
        <begin position="30"/>
        <end position="222"/>
    </location>
</feature>
<dbReference type="EMBL" id="FNDT01000025">
    <property type="protein sequence ID" value="SDI82124.1"/>
    <property type="molecule type" value="Genomic_DNA"/>
</dbReference>
<dbReference type="SUPFAM" id="SSF52833">
    <property type="entry name" value="Thioredoxin-like"/>
    <property type="match status" value="1"/>
</dbReference>
<dbReference type="AlphaFoldDB" id="A0A1G8NPK6"/>
<keyword evidence="6" id="KW-0472">Membrane</keyword>
<keyword evidence="3" id="KW-0560">Oxidoreductase</keyword>
<protein>
    <submittedName>
        <fullName evidence="8">Protein-disulfide isomerase</fullName>
    </submittedName>
</protein>
<dbReference type="InterPro" id="IPR036249">
    <property type="entry name" value="Thioredoxin-like_sf"/>
</dbReference>
<evidence type="ECO:0000313" key="8">
    <source>
        <dbReference type="EMBL" id="SDI82124.1"/>
    </source>
</evidence>
<dbReference type="Gene3D" id="3.40.30.10">
    <property type="entry name" value="Glutaredoxin"/>
    <property type="match status" value="1"/>
</dbReference>
<keyword evidence="8" id="KW-0413">Isomerase</keyword>
<dbReference type="Proteomes" id="UP000199258">
    <property type="component" value="Unassembled WGS sequence"/>
</dbReference>
<keyword evidence="5" id="KW-0676">Redox-active center</keyword>
<evidence type="ECO:0000256" key="6">
    <source>
        <dbReference type="SAM" id="Phobius"/>
    </source>
</evidence>
<dbReference type="InterPro" id="IPR013766">
    <property type="entry name" value="Thioredoxin_domain"/>
</dbReference>
<dbReference type="PANTHER" id="PTHR13887:SF14">
    <property type="entry name" value="DISULFIDE BOND FORMATION PROTEIN D"/>
    <property type="match status" value="1"/>
</dbReference>
<sequence>MKPGTSRAQRTVWIVIGVAVLAMVLTMVIASMVQADKQETLAVDAGGAQVVREDSRIISQAPQEKAVLVEFLDFECEACRAAKPFVDDLKEEYGQNLTIVARYFPLPGHMNSMNAALAVEAAAQQGQFVPMLDRMYETQADWGEASESKAEVFRDFAQELGLDMVTFDAAVADPQTRERIERDVADGTALQVTGTPTFFLDGELVDVATLEEFRSVIADSVE</sequence>
<feature type="transmembrane region" description="Helical" evidence="6">
    <location>
        <begin position="12"/>
        <end position="33"/>
    </location>
</feature>
<evidence type="ECO:0000256" key="1">
    <source>
        <dbReference type="ARBA" id="ARBA00005791"/>
    </source>
</evidence>
<keyword evidence="6" id="KW-1133">Transmembrane helix</keyword>
<evidence type="ECO:0000259" key="7">
    <source>
        <dbReference type="PROSITE" id="PS51352"/>
    </source>
</evidence>
<reference evidence="8 9" key="1">
    <citation type="submission" date="2016-10" db="EMBL/GenBank/DDBJ databases">
        <authorList>
            <person name="de Groot N.N."/>
        </authorList>
    </citation>
    <scope>NUCLEOTIDE SEQUENCE [LARGE SCALE GENOMIC DNA]</scope>
    <source>
        <strain evidence="8 9">NP_1H</strain>
    </source>
</reference>
<dbReference type="PANTHER" id="PTHR13887">
    <property type="entry name" value="GLUTATHIONE S-TRANSFERASE KAPPA"/>
    <property type="match status" value="1"/>
</dbReference>
<keyword evidence="4" id="KW-1015">Disulfide bond</keyword>
<name>A0A1G8NPK6_9MICC</name>
<keyword evidence="6" id="KW-0812">Transmembrane</keyword>
<organism evidence="8 9">
    <name type="scientific">Arthrobacter subterraneus</name>
    <dbReference type="NCBI Taxonomy" id="335973"/>
    <lineage>
        <taxon>Bacteria</taxon>
        <taxon>Bacillati</taxon>
        <taxon>Actinomycetota</taxon>
        <taxon>Actinomycetes</taxon>
        <taxon>Micrococcales</taxon>
        <taxon>Micrococcaceae</taxon>
        <taxon>Arthrobacter</taxon>
    </lineage>
</organism>
<evidence type="ECO:0000256" key="2">
    <source>
        <dbReference type="ARBA" id="ARBA00022729"/>
    </source>
</evidence>
<evidence type="ECO:0000313" key="9">
    <source>
        <dbReference type="Proteomes" id="UP000199258"/>
    </source>
</evidence>
<dbReference type="GO" id="GO:0016853">
    <property type="term" value="F:isomerase activity"/>
    <property type="evidence" value="ECO:0007669"/>
    <property type="project" value="UniProtKB-KW"/>
</dbReference>
<dbReference type="InterPro" id="IPR012336">
    <property type="entry name" value="Thioredoxin-like_fold"/>
</dbReference>
<proteinExistence type="inferred from homology"/>
<evidence type="ECO:0000256" key="3">
    <source>
        <dbReference type="ARBA" id="ARBA00023002"/>
    </source>
</evidence>
<evidence type="ECO:0000256" key="5">
    <source>
        <dbReference type="ARBA" id="ARBA00023284"/>
    </source>
</evidence>
<dbReference type="STRING" id="335973.SAMN04488693_12517"/>
<gene>
    <name evidence="8" type="ORF">SAMN04488693_12517</name>
</gene>